<evidence type="ECO:0000313" key="2">
    <source>
        <dbReference type="Proteomes" id="UP000807469"/>
    </source>
</evidence>
<protein>
    <submittedName>
        <fullName evidence="1">Uncharacterized protein</fullName>
    </submittedName>
</protein>
<sequence>MKGYQPLLGQDSTEPVYMLLSDVIIQNEARIRVWPRIAELVSTRKDRLSDGSEDIIYRVRLIKSKGEDVEFRKSTGEIMEIPKGEYDSYNDLSCAYPMCYEGYSTSSWNYDRQDFIWAGVKSPTAGGNENTKKIWVPAKYIGRKFQLGPKQFNIEILDGNRKGEQTALPPRDLYSTR</sequence>
<name>A0A9P6D3S1_9AGAR</name>
<dbReference type="Proteomes" id="UP000807469">
    <property type="component" value="Unassembled WGS sequence"/>
</dbReference>
<keyword evidence="2" id="KW-1185">Reference proteome</keyword>
<organism evidence="1 2">
    <name type="scientific">Pholiota conissans</name>
    <dbReference type="NCBI Taxonomy" id="109636"/>
    <lineage>
        <taxon>Eukaryota</taxon>
        <taxon>Fungi</taxon>
        <taxon>Dikarya</taxon>
        <taxon>Basidiomycota</taxon>
        <taxon>Agaricomycotina</taxon>
        <taxon>Agaricomycetes</taxon>
        <taxon>Agaricomycetidae</taxon>
        <taxon>Agaricales</taxon>
        <taxon>Agaricineae</taxon>
        <taxon>Strophariaceae</taxon>
        <taxon>Pholiota</taxon>
    </lineage>
</organism>
<dbReference type="AlphaFoldDB" id="A0A9P6D3S1"/>
<comment type="caution">
    <text evidence="1">The sequence shown here is derived from an EMBL/GenBank/DDBJ whole genome shotgun (WGS) entry which is preliminary data.</text>
</comment>
<proteinExistence type="predicted"/>
<reference evidence="1" key="1">
    <citation type="submission" date="2020-11" db="EMBL/GenBank/DDBJ databases">
        <authorList>
            <consortium name="DOE Joint Genome Institute"/>
            <person name="Ahrendt S."/>
            <person name="Riley R."/>
            <person name="Andreopoulos W."/>
            <person name="Labutti K."/>
            <person name="Pangilinan J."/>
            <person name="Ruiz-Duenas F.J."/>
            <person name="Barrasa J.M."/>
            <person name="Sanchez-Garcia M."/>
            <person name="Camarero S."/>
            <person name="Miyauchi S."/>
            <person name="Serrano A."/>
            <person name="Linde D."/>
            <person name="Babiker R."/>
            <person name="Drula E."/>
            <person name="Ayuso-Fernandez I."/>
            <person name="Pacheco R."/>
            <person name="Padilla G."/>
            <person name="Ferreira P."/>
            <person name="Barriuso J."/>
            <person name="Kellner H."/>
            <person name="Castanera R."/>
            <person name="Alfaro M."/>
            <person name="Ramirez L."/>
            <person name="Pisabarro A.G."/>
            <person name="Kuo A."/>
            <person name="Tritt A."/>
            <person name="Lipzen A."/>
            <person name="He G."/>
            <person name="Yan M."/>
            <person name="Ng V."/>
            <person name="Cullen D."/>
            <person name="Martin F."/>
            <person name="Rosso M.-N."/>
            <person name="Henrissat B."/>
            <person name="Hibbett D."/>
            <person name="Martinez A.T."/>
            <person name="Grigoriev I.V."/>
        </authorList>
    </citation>
    <scope>NUCLEOTIDE SEQUENCE</scope>
    <source>
        <strain evidence="1">CIRM-BRFM 674</strain>
    </source>
</reference>
<accession>A0A9P6D3S1</accession>
<dbReference type="EMBL" id="MU155172">
    <property type="protein sequence ID" value="KAF9481913.1"/>
    <property type="molecule type" value="Genomic_DNA"/>
</dbReference>
<evidence type="ECO:0000313" key="1">
    <source>
        <dbReference type="EMBL" id="KAF9481913.1"/>
    </source>
</evidence>
<gene>
    <name evidence="1" type="ORF">BDN70DRAFT_971713</name>
</gene>